<sequence length="68" mass="7910">MSKDNLASGAILNVERKRKLPWRSHVVYYLAEIQKISEDKVWCRRLLICMTTMGDGKAYTGVWMDGEF</sequence>
<keyword evidence="2" id="KW-1185">Reference proteome</keyword>
<evidence type="ECO:0000313" key="1">
    <source>
        <dbReference type="EMBL" id="RDX85818.1"/>
    </source>
</evidence>
<dbReference type="Proteomes" id="UP000257109">
    <property type="component" value="Unassembled WGS sequence"/>
</dbReference>
<proteinExistence type="predicted"/>
<gene>
    <name evidence="1" type="ORF">CR513_32931</name>
</gene>
<reference evidence="1" key="1">
    <citation type="submission" date="2018-05" db="EMBL/GenBank/DDBJ databases">
        <title>Draft genome of Mucuna pruriens seed.</title>
        <authorList>
            <person name="Nnadi N.E."/>
            <person name="Vos R."/>
            <person name="Hasami M.H."/>
            <person name="Devisetty U.K."/>
            <person name="Aguiy J.C."/>
        </authorList>
    </citation>
    <scope>NUCLEOTIDE SEQUENCE [LARGE SCALE GENOMIC DNA]</scope>
    <source>
        <strain evidence="1">JCA_2017</strain>
    </source>
</reference>
<feature type="non-terminal residue" evidence="1">
    <location>
        <position position="1"/>
    </location>
</feature>
<name>A0A371G5J3_MUCPR</name>
<organism evidence="1 2">
    <name type="scientific">Mucuna pruriens</name>
    <name type="common">Velvet bean</name>
    <name type="synonym">Dolichos pruriens</name>
    <dbReference type="NCBI Taxonomy" id="157652"/>
    <lineage>
        <taxon>Eukaryota</taxon>
        <taxon>Viridiplantae</taxon>
        <taxon>Streptophyta</taxon>
        <taxon>Embryophyta</taxon>
        <taxon>Tracheophyta</taxon>
        <taxon>Spermatophyta</taxon>
        <taxon>Magnoliopsida</taxon>
        <taxon>eudicotyledons</taxon>
        <taxon>Gunneridae</taxon>
        <taxon>Pentapetalae</taxon>
        <taxon>rosids</taxon>
        <taxon>fabids</taxon>
        <taxon>Fabales</taxon>
        <taxon>Fabaceae</taxon>
        <taxon>Papilionoideae</taxon>
        <taxon>50 kb inversion clade</taxon>
        <taxon>NPAAA clade</taxon>
        <taxon>indigoferoid/millettioid clade</taxon>
        <taxon>Phaseoleae</taxon>
        <taxon>Mucuna</taxon>
    </lineage>
</organism>
<protein>
    <submittedName>
        <fullName evidence="1">Uncharacterized protein</fullName>
    </submittedName>
</protein>
<comment type="caution">
    <text evidence="1">The sequence shown here is derived from an EMBL/GenBank/DDBJ whole genome shotgun (WGS) entry which is preliminary data.</text>
</comment>
<evidence type="ECO:0000313" key="2">
    <source>
        <dbReference type="Proteomes" id="UP000257109"/>
    </source>
</evidence>
<accession>A0A371G5J3</accession>
<dbReference type="AlphaFoldDB" id="A0A371G5J3"/>
<dbReference type="EMBL" id="QJKJ01006692">
    <property type="protein sequence ID" value="RDX85818.1"/>
    <property type="molecule type" value="Genomic_DNA"/>
</dbReference>